<sequence length="250" mass="28235">MLFLTNVLRSTGTMSFNLLIQLRMKEIGATLFLIGLLSSLRGAVNTFSNVFWGRISDRTGKRRVFIISSLVLASAFYPLYAVVDVPSAILIVSMIIAFFNGMYPPAAMALSSTTKRMALGFSLYNSSNSLGMFFSRLSIGFLLMFMNLKLAFVFFSIVVAMAVIPALRVKEEGVQKKKEDIHFRKTNHETRNMGAISGKFSETNGNLRLYVFDRCLFERHVPLQCFDHRFYHRGQPAHPDTLSLFLRKTG</sequence>
<feature type="transmembrane region" description="Helical" evidence="4">
    <location>
        <begin position="27"/>
        <end position="52"/>
    </location>
</feature>
<accession>B9KBS8</accession>
<evidence type="ECO:0000256" key="1">
    <source>
        <dbReference type="ARBA" id="ARBA00022692"/>
    </source>
</evidence>
<feature type="transmembrane region" description="Helical" evidence="4">
    <location>
        <begin position="150"/>
        <end position="169"/>
    </location>
</feature>
<dbReference type="STRING" id="309803.CTN_0298"/>
<evidence type="ECO:0000256" key="4">
    <source>
        <dbReference type="SAM" id="Phobius"/>
    </source>
</evidence>
<dbReference type="PANTHER" id="PTHR23526">
    <property type="entry name" value="INTEGRAL MEMBRANE TRANSPORT PROTEIN-RELATED"/>
    <property type="match status" value="1"/>
</dbReference>
<dbReference type="AlphaFoldDB" id="B9KBS8"/>
<reference evidence="6 7" key="1">
    <citation type="journal article" date="2009" name="Biosci. Biotechnol. Biochem.">
        <title>WeGAS: a web-based microbial genome annotation system.</title>
        <authorList>
            <person name="Lee D."/>
            <person name="Seo H."/>
            <person name="Park C."/>
            <person name="Park K."/>
        </authorList>
    </citation>
    <scope>NUCLEOTIDE SEQUENCE [LARGE SCALE GENOMIC DNA]</scope>
    <source>
        <strain evidence="7">ATCC 49049 / DSM 4359 / NBRC 107923 / NS-E</strain>
    </source>
</reference>
<dbReference type="KEGG" id="tna:CTN_0298"/>
<evidence type="ECO:0000313" key="7">
    <source>
        <dbReference type="Proteomes" id="UP000000445"/>
    </source>
</evidence>
<dbReference type="Proteomes" id="UP000000445">
    <property type="component" value="Chromosome"/>
</dbReference>
<name>B9KBS8_THENN</name>
<dbReference type="SUPFAM" id="SSF103473">
    <property type="entry name" value="MFS general substrate transporter"/>
    <property type="match status" value="1"/>
</dbReference>
<dbReference type="PANTHER" id="PTHR23526:SF4">
    <property type="entry name" value="INTEGRAL MEMBRANE TRANSPORT PROTEIN"/>
    <property type="match status" value="1"/>
</dbReference>
<dbReference type="InterPro" id="IPR011701">
    <property type="entry name" value="MFS"/>
</dbReference>
<feature type="transmembrane region" description="Helical" evidence="4">
    <location>
        <begin position="89"/>
        <end position="110"/>
    </location>
</feature>
<evidence type="ECO:0000256" key="2">
    <source>
        <dbReference type="ARBA" id="ARBA00022989"/>
    </source>
</evidence>
<feature type="transmembrane region" description="Helical" evidence="4">
    <location>
        <begin position="64"/>
        <end position="83"/>
    </location>
</feature>
<dbReference type="InterPro" id="IPR052528">
    <property type="entry name" value="Sugar_transport-like"/>
</dbReference>
<evidence type="ECO:0000313" key="6">
    <source>
        <dbReference type="EMBL" id="ACM22474.1"/>
    </source>
</evidence>
<dbReference type="PROSITE" id="PS50850">
    <property type="entry name" value="MFS"/>
    <property type="match status" value="1"/>
</dbReference>
<feature type="domain" description="Major facilitator superfamily (MFS) profile" evidence="5">
    <location>
        <begin position="1"/>
        <end position="174"/>
    </location>
</feature>
<dbReference type="Gene3D" id="1.20.1250.20">
    <property type="entry name" value="MFS general substrate transporter like domains"/>
    <property type="match status" value="1"/>
</dbReference>
<keyword evidence="3 4" id="KW-0472">Membrane</keyword>
<feature type="transmembrane region" description="Helical" evidence="4">
    <location>
        <begin position="122"/>
        <end position="144"/>
    </location>
</feature>
<gene>
    <name evidence="6" type="ordered locus">CTN_0298</name>
</gene>
<dbReference type="Pfam" id="PF07690">
    <property type="entry name" value="MFS_1"/>
    <property type="match status" value="1"/>
</dbReference>
<organism evidence="6 7">
    <name type="scientific">Thermotoga neapolitana (strain ATCC 49049 / DSM 4359 / NBRC 107923 / NS-E)</name>
    <dbReference type="NCBI Taxonomy" id="309803"/>
    <lineage>
        <taxon>Bacteria</taxon>
        <taxon>Thermotogati</taxon>
        <taxon>Thermotogota</taxon>
        <taxon>Thermotogae</taxon>
        <taxon>Thermotogales</taxon>
        <taxon>Thermotogaceae</taxon>
        <taxon>Thermotoga</taxon>
    </lineage>
</organism>
<protein>
    <submittedName>
        <fullName evidence="6">Major facilitator superfamily MFS_1</fullName>
    </submittedName>
</protein>
<dbReference type="GO" id="GO:0022857">
    <property type="term" value="F:transmembrane transporter activity"/>
    <property type="evidence" value="ECO:0007669"/>
    <property type="project" value="InterPro"/>
</dbReference>
<proteinExistence type="predicted"/>
<dbReference type="HOGENOM" id="CLU_1110973_0_0_0"/>
<dbReference type="EMBL" id="CP000916">
    <property type="protein sequence ID" value="ACM22474.1"/>
    <property type="molecule type" value="Genomic_DNA"/>
</dbReference>
<keyword evidence="1 4" id="KW-0812">Transmembrane</keyword>
<evidence type="ECO:0000256" key="3">
    <source>
        <dbReference type="ARBA" id="ARBA00023136"/>
    </source>
</evidence>
<keyword evidence="2 4" id="KW-1133">Transmembrane helix</keyword>
<dbReference type="eggNOG" id="COG2271">
    <property type="taxonomic scope" value="Bacteria"/>
</dbReference>
<dbReference type="InterPro" id="IPR036259">
    <property type="entry name" value="MFS_trans_sf"/>
</dbReference>
<keyword evidence="7" id="KW-1185">Reference proteome</keyword>
<evidence type="ECO:0000259" key="5">
    <source>
        <dbReference type="PROSITE" id="PS50850"/>
    </source>
</evidence>
<dbReference type="InterPro" id="IPR020846">
    <property type="entry name" value="MFS_dom"/>
</dbReference>